<protein>
    <submittedName>
        <fullName evidence="2">Uncharacterized protein</fullName>
    </submittedName>
</protein>
<accession>A0A8S9LB26</accession>
<name>A0A8S9LB26_BRACR</name>
<evidence type="ECO:0000256" key="1">
    <source>
        <dbReference type="SAM" id="MobiDB-lite"/>
    </source>
</evidence>
<feature type="region of interest" description="Disordered" evidence="1">
    <location>
        <begin position="411"/>
        <end position="436"/>
    </location>
</feature>
<gene>
    <name evidence="2" type="ORF">F2Q70_00025948</name>
</gene>
<reference evidence="2" key="1">
    <citation type="submission" date="2019-12" db="EMBL/GenBank/DDBJ databases">
        <title>Genome sequencing and annotation of Brassica cretica.</title>
        <authorList>
            <person name="Studholme D.J."/>
            <person name="Sarris P.F."/>
        </authorList>
    </citation>
    <scope>NUCLEOTIDE SEQUENCE</scope>
    <source>
        <strain evidence="2">PFS-102/07</strain>
        <tissue evidence="2">Leaf</tissue>
    </source>
</reference>
<dbReference type="EMBL" id="QGKY02000094">
    <property type="protein sequence ID" value="KAF2604005.1"/>
    <property type="molecule type" value="Genomic_DNA"/>
</dbReference>
<evidence type="ECO:0000313" key="2">
    <source>
        <dbReference type="EMBL" id="KAF2604005.1"/>
    </source>
</evidence>
<dbReference type="AlphaFoldDB" id="A0A8S9LB26"/>
<dbReference type="PANTHER" id="PTHR31099:SF37">
    <property type="entry name" value="MYOSIN HEAVY CHAIN-LIKE PROTEIN"/>
    <property type="match status" value="1"/>
</dbReference>
<feature type="region of interest" description="Disordered" evidence="1">
    <location>
        <begin position="46"/>
        <end position="70"/>
    </location>
</feature>
<proteinExistence type="predicted"/>
<comment type="caution">
    <text evidence="2">The sequence shown here is derived from an EMBL/GenBank/DDBJ whole genome shotgun (WGS) entry which is preliminary data.</text>
</comment>
<dbReference type="PANTHER" id="PTHR31099">
    <property type="entry name" value="OS06G0165300 PROTEIN"/>
    <property type="match status" value="1"/>
</dbReference>
<organism evidence="2">
    <name type="scientific">Brassica cretica</name>
    <name type="common">Mustard</name>
    <dbReference type="NCBI Taxonomy" id="69181"/>
    <lineage>
        <taxon>Eukaryota</taxon>
        <taxon>Viridiplantae</taxon>
        <taxon>Streptophyta</taxon>
        <taxon>Embryophyta</taxon>
        <taxon>Tracheophyta</taxon>
        <taxon>Spermatophyta</taxon>
        <taxon>Magnoliopsida</taxon>
        <taxon>eudicotyledons</taxon>
        <taxon>Gunneridae</taxon>
        <taxon>Pentapetalae</taxon>
        <taxon>rosids</taxon>
        <taxon>malvids</taxon>
        <taxon>Brassicales</taxon>
        <taxon>Brassicaceae</taxon>
        <taxon>Brassiceae</taxon>
        <taxon>Brassica</taxon>
    </lineage>
</organism>
<feature type="compositionally biased region" description="Low complexity" evidence="1">
    <location>
        <begin position="419"/>
        <end position="436"/>
    </location>
</feature>
<feature type="region of interest" description="Disordered" evidence="1">
    <location>
        <begin position="1"/>
        <end position="32"/>
    </location>
</feature>
<sequence length="911" mass="102266">MSSIKGSSKRNSSSPSSSGDSSANEVITPKEEFEVEEEAKDAYYKALCGSPPPSQDIPIPKRPVKSPNAPLAPSMVSSDYLSTLREFYQIPSGVVFRIPNGNESAKNPPEGFFTCYEAFLVYSRMWFPIPGTIVRALRHFGLSISQLSIPALQHWLGVLILSYELGMDHNPGDFKGFWFTRGTGIDGSYRMAPKKGMAIIQGHTSHPKAWFEHFFFVRIGGESVEERYLHLFRREWNFTRVNRILPPTPADLFAKRDLLRSRPFFWNSFTVERIRSPVELHRSRAVSQPLDVPYGVEPVIDVLPAQRQRIRSRKGKGVASENVLGNLPLPEWNPGFSPGEGSGTSEVPLPSDFFADLPPGFTTHKSLDEESRRKVVAEGSSLINEVEFRRNRLSKDRRNFFSKISLCSKKMSSRKGSSKRNSSSHSSSGDSSANEVIAPKEEFEAEEEATDAYYKALCGSPPPSQDIPIPKRHMRSPNAPLARAWSLPTTSRLSGNFTRSRVESYFRSRMAKRVRRTLRKVSSLATRPSWCIALGVLILSYELGMDLNPGDFERFWFTRGTGIDGSYRMAPKKGELPPPIPSGVELHPWILPPTPADLFAKRDLLRNRPFFWNSFTVERIRSAVELHRSRAVSQPMDVPYGVEPVIDVLPAQRHRIRSRKSKGVASENVLGNLPLPEWNPGFSPGERSGTSEVPLPSDFFADLPPGFTTHKSLDEESRRKVVAEGSSLINERPVRSPNAPLAPSMVSSDYLTTLWDFYQIPSGVVFRIPNGNKSAKNPPEGFFTCYEAFLVYCRMWFPIPGTIVRVLHHFGLSINQLSVPALQHWLGVLILSYELGMDLNPGDFEGFLFTRGTGIDGSYRMAPKKGMDIIQGHTSHPKAWFERFFVCPDRWGVCRGELPPPIPSGVELHPW</sequence>
<feature type="compositionally biased region" description="Low complexity" evidence="1">
    <location>
        <begin position="1"/>
        <end position="22"/>
    </location>
</feature>